<evidence type="ECO:0000313" key="2">
    <source>
        <dbReference type="EMBL" id="MBJ3774528.1"/>
    </source>
</evidence>
<feature type="transmembrane region" description="Helical" evidence="1">
    <location>
        <begin position="82"/>
        <end position="103"/>
    </location>
</feature>
<reference evidence="2" key="1">
    <citation type="submission" date="2020-12" db="EMBL/GenBank/DDBJ databases">
        <title>Bacterial taxonomy.</title>
        <authorList>
            <person name="Pan X."/>
        </authorList>
    </citation>
    <scope>NUCLEOTIDE SEQUENCE</scope>
    <source>
        <strain evidence="2">B2012</strain>
    </source>
</reference>
<feature type="transmembrane region" description="Helical" evidence="1">
    <location>
        <begin position="59"/>
        <end position="76"/>
    </location>
</feature>
<gene>
    <name evidence="2" type="ORF">JCR33_02445</name>
</gene>
<keyword evidence="1" id="KW-0812">Transmembrane</keyword>
<keyword evidence="1" id="KW-1133">Transmembrane helix</keyword>
<comment type="caution">
    <text evidence="2">The sequence shown here is derived from an EMBL/GenBank/DDBJ whole genome shotgun (WGS) entry which is preliminary data.</text>
</comment>
<dbReference type="Proteomes" id="UP000609531">
    <property type="component" value="Unassembled WGS sequence"/>
</dbReference>
<evidence type="ECO:0000313" key="3">
    <source>
        <dbReference type="Proteomes" id="UP000609531"/>
    </source>
</evidence>
<proteinExistence type="predicted"/>
<keyword evidence="3" id="KW-1185">Reference proteome</keyword>
<dbReference type="RefSeq" id="WP_198880569.1">
    <property type="nucleotide sequence ID" value="NZ_JAEKJA010000001.1"/>
</dbReference>
<organism evidence="2 3">
    <name type="scientific">Acuticoccus mangrovi</name>
    <dbReference type="NCBI Taxonomy" id="2796142"/>
    <lineage>
        <taxon>Bacteria</taxon>
        <taxon>Pseudomonadati</taxon>
        <taxon>Pseudomonadota</taxon>
        <taxon>Alphaproteobacteria</taxon>
        <taxon>Hyphomicrobiales</taxon>
        <taxon>Amorphaceae</taxon>
        <taxon>Acuticoccus</taxon>
    </lineage>
</organism>
<accession>A0A934IDG7</accession>
<dbReference type="AlphaFoldDB" id="A0A934IDG7"/>
<evidence type="ECO:0000256" key="1">
    <source>
        <dbReference type="SAM" id="Phobius"/>
    </source>
</evidence>
<name>A0A934IDG7_9HYPH</name>
<sequence>MTPEPYSPKPYSKDEMLTPDERAVEATLPDPPHAAADERPLVRYRIPPEARRMFARGPWENLATLVIAVGVVMLMQPLSFFLYGWSFAVILTGTVGFVVASHLPE</sequence>
<protein>
    <submittedName>
        <fullName evidence="2">Uncharacterized protein</fullName>
    </submittedName>
</protein>
<dbReference type="EMBL" id="JAEKJA010000001">
    <property type="protein sequence ID" value="MBJ3774528.1"/>
    <property type="molecule type" value="Genomic_DNA"/>
</dbReference>
<keyword evidence="1" id="KW-0472">Membrane</keyword>